<feature type="region of interest" description="Disordered" evidence="1">
    <location>
        <begin position="1"/>
        <end position="94"/>
    </location>
</feature>
<evidence type="ECO:0000256" key="1">
    <source>
        <dbReference type="SAM" id="MobiDB-lite"/>
    </source>
</evidence>
<accession>A0A2T6ZSH2</accession>
<keyword evidence="3" id="KW-1185">Reference proteome</keyword>
<gene>
    <name evidence="2" type="ORF">B9Z19DRAFT_1126766</name>
</gene>
<sequence length="264" mass="28215">MFNRHKKPRTGNTLPPSLISGPIQQTTAQMSFPASAPLPRTPSISKIPVRTATLRKSRRPRPNSASPAKPGYTPKSNTPTPVGSPKKNTTKSHSRFGLWSNASRTSMFQPAGVSDEPKTASTTWETAVSGGRGPLGPATASAGRFSWNSPSPASLALPPPMSDTYSAMAAEIMALKAENQMLSREIVAERKFSAMLVEVLKSFHECAGRVNPAPGDIGSVYYRELRDESGDPLVPMEYVTEGLAANGVDSEWEDETEVLGDSGS</sequence>
<reference evidence="2 3" key="1">
    <citation type="submission" date="2017-04" db="EMBL/GenBank/DDBJ databases">
        <title>Draft genome sequence of Tuber borchii Vittad., a whitish edible truffle.</title>
        <authorList>
            <consortium name="DOE Joint Genome Institute"/>
            <person name="Murat C."/>
            <person name="Kuo A."/>
            <person name="Barry K.W."/>
            <person name="Clum A."/>
            <person name="Dockter R.B."/>
            <person name="Fauchery L."/>
            <person name="Iotti M."/>
            <person name="Kohler A."/>
            <person name="Labutti K."/>
            <person name="Lindquist E.A."/>
            <person name="Lipzen A."/>
            <person name="Ohm R.A."/>
            <person name="Wang M."/>
            <person name="Grigoriev I.V."/>
            <person name="Zambonelli A."/>
            <person name="Martin F.M."/>
        </authorList>
    </citation>
    <scope>NUCLEOTIDE SEQUENCE [LARGE SCALE GENOMIC DNA]</scope>
    <source>
        <strain evidence="2 3">Tbo3840</strain>
    </source>
</reference>
<dbReference type="Proteomes" id="UP000244722">
    <property type="component" value="Unassembled WGS sequence"/>
</dbReference>
<feature type="region of interest" description="Disordered" evidence="1">
    <location>
        <begin position="125"/>
        <end position="145"/>
    </location>
</feature>
<dbReference type="OrthoDB" id="10493821at2759"/>
<dbReference type="AlphaFoldDB" id="A0A2T6ZSH2"/>
<evidence type="ECO:0000313" key="3">
    <source>
        <dbReference type="Proteomes" id="UP000244722"/>
    </source>
</evidence>
<protein>
    <submittedName>
        <fullName evidence="2">Uncharacterized protein</fullName>
    </submittedName>
</protein>
<feature type="compositionally biased region" description="Polar residues" evidence="1">
    <location>
        <begin position="22"/>
        <end position="32"/>
    </location>
</feature>
<organism evidence="2 3">
    <name type="scientific">Tuber borchii</name>
    <name type="common">White truffle</name>
    <dbReference type="NCBI Taxonomy" id="42251"/>
    <lineage>
        <taxon>Eukaryota</taxon>
        <taxon>Fungi</taxon>
        <taxon>Dikarya</taxon>
        <taxon>Ascomycota</taxon>
        <taxon>Pezizomycotina</taxon>
        <taxon>Pezizomycetes</taxon>
        <taxon>Pezizales</taxon>
        <taxon>Tuberaceae</taxon>
        <taxon>Tuber</taxon>
    </lineage>
</organism>
<evidence type="ECO:0000313" key="2">
    <source>
        <dbReference type="EMBL" id="PUU78428.1"/>
    </source>
</evidence>
<proteinExistence type="predicted"/>
<dbReference type="EMBL" id="NESQ01000119">
    <property type="protein sequence ID" value="PUU78428.1"/>
    <property type="molecule type" value="Genomic_DNA"/>
</dbReference>
<comment type="caution">
    <text evidence="2">The sequence shown here is derived from an EMBL/GenBank/DDBJ whole genome shotgun (WGS) entry which is preliminary data.</text>
</comment>
<name>A0A2T6ZSH2_TUBBO</name>